<protein>
    <submittedName>
        <fullName evidence="2">Peptidase</fullName>
    </submittedName>
</protein>
<dbReference type="Proteomes" id="UP000305785">
    <property type="component" value="Unassembled WGS sequence"/>
</dbReference>
<dbReference type="Pfam" id="PF13529">
    <property type="entry name" value="Peptidase_C39_2"/>
    <property type="match status" value="1"/>
</dbReference>
<name>A0A4V4RXP6_STRSU</name>
<organism evidence="2 3">
    <name type="scientific">Streptococcus suis</name>
    <dbReference type="NCBI Taxonomy" id="1307"/>
    <lineage>
        <taxon>Bacteria</taxon>
        <taxon>Bacillati</taxon>
        <taxon>Bacillota</taxon>
        <taxon>Bacilli</taxon>
        <taxon>Lactobacillales</taxon>
        <taxon>Streptococcaceae</taxon>
        <taxon>Streptococcus</taxon>
    </lineage>
</organism>
<accession>A0A4V4RXP6</accession>
<proteinExistence type="predicted"/>
<feature type="domain" description="Peptidase C39-like" evidence="1">
    <location>
        <begin position="30"/>
        <end position="108"/>
    </location>
</feature>
<sequence length="279" mass="31925">MTLCMRKNLKEDWLMVKVSLIKNDKLSNVQNITGFAPVIGYEPWALRTIESVKQSLVDGQPILIRIHSALSYPTDSDRNTAKLDMESHAVLIIGYDDFKQEFDILDPWRVDWNGSKGGLSTIKYEALPIVCVNATAEKSTRCSLIQKKVAVYTDKFYNTSVSIDFGFYVPKGYIIDQKQSKFTEFDVTASYTLNGSVFTYHNIIRGEWWVGQTAKMEIPIGKDISEEVDVHFAVSSKLVGERPYHYEDIIKFEFNEMVDVTSSSQHKYKQEFDLNKVVV</sequence>
<dbReference type="InterPro" id="IPR039564">
    <property type="entry name" value="Peptidase_C39-like"/>
</dbReference>
<reference evidence="2 3" key="1">
    <citation type="submission" date="2019-04" db="EMBL/GenBank/DDBJ databases">
        <title>Genome analysis of Streptococcus suis strain WUSS330.</title>
        <authorList>
            <person name="Chen H."/>
            <person name="Gao X."/>
            <person name="Wu Z."/>
        </authorList>
    </citation>
    <scope>NUCLEOTIDE SEQUENCE [LARGE SCALE GENOMIC DNA]</scope>
    <source>
        <strain evidence="2 3">WUSS330</strain>
    </source>
</reference>
<dbReference type="AlphaFoldDB" id="A0A4V4RXP6"/>
<evidence type="ECO:0000313" key="2">
    <source>
        <dbReference type="EMBL" id="TII04425.1"/>
    </source>
</evidence>
<evidence type="ECO:0000259" key="1">
    <source>
        <dbReference type="Pfam" id="PF13529"/>
    </source>
</evidence>
<dbReference type="EMBL" id="SSXN01000012">
    <property type="protein sequence ID" value="TII04425.1"/>
    <property type="molecule type" value="Genomic_DNA"/>
</dbReference>
<gene>
    <name evidence="2" type="ORF">FAJ36_08530</name>
</gene>
<dbReference type="Gene3D" id="3.90.70.10">
    <property type="entry name" value="Cysteine proteinases"/>
    <property type="match status" value="1"/>
</dbReference>
<evidence type="ECO:0000313" key="3">
    <source>
        <dbReference type="Proteomes" id="UP000305785"/>
    </source>
</evidence>
<comment type="caution">
    <text evidence="2">The sequence shown here is derived from an EMBL/GenBank/DDBJ whole genome shotgun (WGS) entry which is preliminary data.</text>
</comment>